<name>A0A1H2IUC9_9ACTN</name>
<evidence type="ECO:0000313" key="6">
    <source>
        <dbReference type="EMBL" id="SDU47555.1"/>
    </source>
</evidence>
<feature type="domain" description="Luciferase-like" evidence="5">
    <location>
        <begin position="20"/>
        <end position="333"/>
    </location>
</feature>
<gene>
    <name evidence="6" type="ORF">SAMN04488548_1341440</name>
</gene>
<dbReference type="STRING" id="158898.SAMN04488548_1341440"/>
<dbReference type="RefSeq" id="WP_074849863.1">
    <property type="nucleotide sequence ID" value="NZ_FNLM01000034.1"/>
</dbReference>
<evidence type="ECO:0000256" key="4">
    <source>
        <dbReference type="ARBA" id="ARBA00023033"/>
    </source>
</evidence>
<evidence type="ECO:0000313" key="7">
    <source>
        <dbReference type="Proteomes" id="UP000183180"/>
    </source>
</evidence>
<keyword evidence="1" id="KW-0285">Flavoprotein</keyword>
<evidence type="ECO:0000256" key="2">
    <source>
        <dbReference type="ARBA" id="ARBA00022643"/>
    </source>
</evidence>
<dbReference type="GO" id="GO:0046306">
    <property type="term" value="P:alkanesulfonate catabolic process"/>
    <property type="evidence" value="ECO:0007669"/>
    <property type="project" value="TreeGrafter"/>
</dbReference>
<evidence type="ECO:0000259" key="5">
    <source>
        <dbReference type="Pfam" id="PF00296"/>
    </source>
</evidence>
<dbReference type="Pfam" id="PF00296">
    <property type="entry name" value="Bac_luciferase"/>
    <property type="match status" value="1"/>
</dbReference>
<dbReference type="PANTHER" id="PTHR42847">
    <property type="entry name" value="ALKANESULFONATE MONOOXYGENASE"/>
    <property type="match status" value="1"/>
</dbReference>
<dbReference type="InterPro" id="IPR036661">
    <property type="entry name" value="Luciferase-like_sf"/>
</dbReference>
<dbReference type="Proteomes" id="UP000183180">
    <property type="component" value="Unassembled WGS sequence"/>
</dbReference>
<dbReference type="Gene3D" id="3.20.20.30">
    <property type="entry name" value="Luciferase-like domain"/>
    <property type="match status" value="1"/>
</dbReference>
<keyword evidence="3" id="KW-0560">Oxidoreductase</keyword>
<keyword evidence="4 6" id="KW-0503">Monooxygenase</keyword>
<reference evidence="6 7" key="1">
    <citation type="submission" date="2016-10" db="EMBL/GenBank/DDBJ databases">
        <authorList>
            <person name="de Groot N.N."/>
        </authorList>
    </citation>
    <scope>NUCLEOTIDE SEQUENCE [LARGE SCALE GENOMIC DNA]</scope>
    <source>
        <strain evidence="6 7">DSM 44215</strain>
    </source>
</reference>
<dbReference type="AlphaFoldDB" id="A0A1H2IUC9"/>
<dbReference type="PANTHER" id="PTHR42847:SF4">
    <property type="entry name" value="ALKANESULFONATE MONOOXYGENASE-RELATED"/>
    <property type="match status" value="1"/>
</dbReference>
<accession>A0A1H2IUC9</accession>
<dbReference type="OrthoDB" id="9814695at2"/>
<organism evidence="6 7">
    <name type="scientific">Gordonia westfalica</name>
    <dbReference type="NCBI Taxonomy" id="158898"/>
    <lineage>
        <taxon>Bacteria</taxon>
        <taxon>Bacillati</taxon>
        <taxon>Actinomycetota</taxon>
        <taxon>Actinomycetes</taxon>
        <taxon>Mycobacteriales</taxon>
        <taxon>Gordoniaceae</taxon>
        <taxon>Gordonia</taxon>
    </lineage>
</organism>
<evidence type="ECO:0000256" key="3">
    <source>
        <dbReference type="ARBA" id="ARBA00023002"/>
    </source>
</evidence>
<dbReference type="InterPro" id="IPR011251">
    <property type="entry name" value="Luciferase-like_dom"/>
</dbReference>
<proteinExistence type="predicted"/>
<protein>
    <submittedName>
        <fullName evidence="6">Alkanesulfonate monooxygenase</fullName>
    </submittedName>
</protein>
<dbReference type="SUPFAM" id="SSF51679">
    <property type="entry name" value="Bacterial luciferase-like"/>
    <property type="match status" value="1"/>
</dbReference>
<dbReference type="EMBL" id="FNLM01000034">
    <property type="protein sequence ID" value="SDU47555.1"/>
    <property type="molecule type" value="Genomic_DNA"/>
</dbReference>
<keyword evidence="2" id="KW-0288">FMN</keyword>
<sequence length="364" mass="39666">MSRFHWFLPTAGDSRGIVGASHASATKRHPPGYRAPELPYLIDVARAADRLGYESVLTPTGTWCEDAWLTTAAAITHTEKLSFLVAFRPGLISPTLAAQQTATLQRFSGGRVAVNIVTGGDEVEQRRFGDWVDHDRRYSRTDEFLEIVERLWTGETVDFDGEFYKIAGAFLPDPPESKPQVFFGGSSDPALTVAAARAEVYLTWGEPPAVAGEKIAEVARRAAAVGRTLEYGVRLHVIARETSEEAWRVADALLQGITDEEVATAFALHSVSDSTGQRRMAELHGGRRDALEIHPGLWAGVGLIRGGAGTALVGSYDEVASLIGEYEAQGFEHFILSGYPHIEEAHWFAEGVLPVIRERVDALA</sequence>
<evidence type="ECO:0000256" key="1">
    <source>
        <dbReference type="ARBA" id="ARBA00022630"/>
    </source>
</evidence>
<dbReference type="GO" id="GO:0008726">
    <property type="term" value="F:alkanesulfonate monooxygenase activity"/>
    <property type="evidence" value="ECO:0007669"/>
    <property type="project" value="TreeGrafter"/>
</dbReference>
<dbReference type="CDD" id="cd01094">
    <property type="entry name" value="Alkanesulfonate_monoxygenase"/>
    <property type="match status" value="1"/>
</dbReference>
<dbReference type="InterPro" id="IPR050172">
    <property type="entry name" value="SsuD_RutA_monooxygenase"/>
</dbReference>